<keyword evidence="4" id="KW-0011">Acute phase</keyword>
<dbReference type="GO" id="GO:0005615">
    <property type="term" value="C:extracellular space"/>
    <property type="evidence" value="ECO:0007669"/>
    <property type="project" value="InterPro"/>
</dbReference>
<feature type="domain" description="Lipocalin/cytosolic fatty-acid binding" evidence="10">
    <location>
        <begin position="310"/>
        <end position="438"/>
    </location>
</feature>
<evidence type="ECO:0000256" key="7">
    <source>
        <dbReference type="ARBA" id="ARBA00023157"/>
    </source>
</evidence>
<dbReference type="FunFam" id="2.40.128.20:FF:000012">
    <property type="entry name" value="Alpha-1-acid glycoprotein 2"/>
    <property type="match status" value="2"/>
</dbReference>
<sequence length="698" mass="79792">MHLALCCSHSGSPGPCPPLIIKVTAPLSHQYLRRQQHPPLAMALPWALAVLSLLPLLDAHSPACPNFSVPITNASLDQISGKWFYIASVYRFPEYKKEASEIHAAFFYFTPNHTEDTILSREYTTMRGQCIYNSSNLRVHRENATLTKYENGTEHYGHLLLPKDPKTFMLAAFPEDKQKMGLSFFADKPEVTPEQMEQFYDYLTCMGMDKSEVLYADEKKNLCLPLEKQHDEERRKEKERALPTAHYKGHRTPQPPVPPTPAASSSGHGAARALAILSLLPLLDAQSPACPNFSVPITNASLDQISGKGYYIAWAYRFPEFKKEASEIHAAFYYLTPNHTEDTILLREYMTMDPLCLLHGLTQRLSLPENGTEHYGHLLLPKDPKTFMVAYFPEDKQNMGLAFFADKPEVTQEQMEQFYDYLTCMGMDKSEVMYTDEKKNLCLPLEKQHDEERRKEKESGSPGPCPPLITIKVTAPLSHQYLRRQQHPPLAMALPWALAVLSLLPLLDAHSPACPNFSVPITNASLDQISGKWFYIASAYRFPEYKKEASKIHASFFYFTPNHTEDRILHREYMTVEGQCIYNSTNLRVHRENATLNKNENGTEHYGQLLLPKDPKTFMLASFPEDKQNMGLSFFADKPEVTPEQMEQFYDYLTCMGMDKSEVMYSDEKKNLCLPLEKQHDEERRKEKERSETGTALD</sequence>
<name>A0AA40LJS3_CNENI</name>
<evidence type="ECO:0000313" key="11">
    <source>
        <dbReference type="EMBL" id="KAK1334168.1"/>
    </source>
</evidence>
<dbReference type="Gene3D" id="2.40.128.20">
    <property type="match status" value="3"/>
</dbReference>
<evidence type="ECO:0000256" key="8">
    <source>
        <dbReference type="ARBA" id="ARBA00023180"/>
    </source>
</evidence>
<feature type="region of interest" description="Disordered" evidence="9">
    <location>
        <begin position="246"/>
        <end position="267"/>
    </location>
</feature>
<dbReference type="InterPro" id="IPR001500">
    <property type="entry name" value="A1A_glycop"/>
</dbReference>
<feature type="domain" description="Lipocalin/cytosolic fatty-acid binding" evidence="10">
    <location>
        <begin position="80"/>
        <end position="219"/>
    </location>
</feature>
<dbReference type="SUPFAM" id="SSF50814">
    <property type="entry name" value="Lipocalins"/>
    <property type="match status" value="3"/>
</dbReference>
<dbReference type="AlphaFoldDB" id="A0AA40LJS3"/>
<keyword evidence="6" id="KW-0732">Signal</keyword>
<dbReference type="Proteomes" id="UP001177744">
    <property type="component" value="Unassembled WGS sequence"/>
</dbReference>
<evidence type="ECO:0000256" key="5">
    <source>
        <dbReference type="ARBA" id="ARBA00022525"/>
    </source>
</evidence>
<dbReference type="PRINTS" id="PR00708">
    <property type="entry name" value="A1AGLPROTEIN"/>
</dbReference>
<evidence type="ECO:0000256" key="2">
    <source>
        <dbReference type="ARBA" id="ARBA00006889"/>
    </source>
</evidence>
<dbReference type="PANTHER" id="PTHR11967:SF2">
    <property type="entry name" value="ALPHA-1-ACID GLYCOPROTEIN 1"/>
    <property type="match status" value="1"/>
</dbReference>
<evidence type="ECO:0000259" key="10">
    <source>
        <dbReference type="Pfam" id="PF00061"/>
    </source>
</evidence>
<gene>
    <name evidence="11" type="ORF">QTO34_005168</name>
</gene>
<proteinExistence type="inferred from homology"/>
<evidence type="ECO:0000256" key="1">
    <source>
        <dbReference type="ARBA" id="ARBA00004613"/>
    </source>
</evidence>
<dbReference type="EMBL" id="JAULJE010000015">
    <property type="protein sequence ID" value="KAK1334168.1"/>
    <property type="molecule type" value="Genomic_DNA"/>
</dbReference>
<dbReference type="PANTHER" id="PTHR11967">
    <property type="entry name" value="ALPHA-1-ACID GLYCOPROTEIN"/>
    <property type="match status" value="1"/>
</dbReference>
<dbReference type="GO" id="GO:0006953">
    <property type="term" value="P:acute-phase response"/>
    <property type="evidence" value="ECO:0007669"/>
    <property type="project" value="UniProtKB-KW"/>
</dbReference>
<keyword evidence="3" id="KW-0813">Transport</keyword>
<dbReference type="CDD" id="cd19451">
    <property type="entry name" value="lipocalin_AGP-like"/>
    <property type="match status" value="3"/>
</dbReference>
<dbReference type="GO" id="GO:0002682">
    <property type="term" value="P:regulation of immune system process"/>
    <property type="evidence" value="ECO:0007669"/>
    <property type="project" value="InterPro"/>
</dbReference>
<evidence type="ECO:0000256" key="6">
    <source>
        <dbReference type="ARBA" id="ARBA00022729"/>
    </source>
</evidence>
<keyword evidence="5" id="KW-0964">Secreted</keyword>
<comment type="similarity">
    <text evidence="2">Belongs to the calycin superfamily. Lipocalin family.</text>
</comment>
<dbReference type="Pfam" id="PF00061">
    <property type="entry name" value="Lipocalin"/>
    <property type="match status" value="3"/>
</dbReference>
<evidence type="ECO:0000256" key="4">
    <source>
        <dbReference type="ARBA" id="ARBA00022486"/>
    </source>
</evidence>
<keyword evidence="7" id="KW-1015">Disulfide bond</keyword>
<feature type="region of interest" description="Disordered" evidence="9">
    <location>
        <begin position="674"/>
        <end position="698"/>
    </location>
</feature>
<feature type="domain" description="Lipocalin/cytosolic fatty-acid binding" evidence="10">
    <location>
        <begin position="530"/>
        <end position="669"/>
    </location>
</feature>
<evidence type="ECO:0000256" key="9">
    <source>
        <dbReference type="SAM" id="MobiDB-lite"/>
    </source>
</evidence>
<comment type="subcellular location">
    <subcellularLocation>
        <location evidence="1">Secreted</location>
    </subcellularLocation>
</comment>
<protein>
    <recommendedName>
        <fullName evidence="10">Lipocalin/cytosolic fatty-acid binding domain-containing protein</fullName>
    </recommendedName>
</protein>
<dbReference type="InterPro" id="IPR000566">
    <property type="entry name" value="Lipocln_cytosolic_FA-bd_dom"/>
</dbReference>
<dbReference type="InterPro" id="IPR012674">
    <property type="entry name" value="Calycin"/>
</dbReference>
<evidence type="ECO:0000256" key="3">
    <source>
        <dbReference type="ARBA" id="ARBA00022448"/>
    </source>
</evidence>
<feature type="compositionally biased region" description="Basic and acidic residues" evidence="9">
    <location>
        <begin position="674"/>
        <end position="692"/>
    </location>
</feature>
<accession>A0AA40LJS3</accession>
<organism evidence="11 12">
    <name type="scientific">Cnephaeus nilssonii</name>
    <name type="common">Northern bat</name>
    <name type="synonym">Eptesicus nilssonii</name>
    <dbReference type="NCBI Taxonomy" id="3371016"/>
    <lineage>
        <taxon>Eukaryota</taxon>
        <taxon>Metazoa</taxon>
        <taxon>Chordata</taxon>
        <taxon>Craniata</taxon>
        <taxon>Vertebrata</taxon>
        <taxon>Euteleostomi</taxon>
        <taxon>Mammalia</taxon>
        <taxon>Eutheria</taxon>
        <taxon>Laurasiatheria</taxon>
        <taxon>Chiroptera</taxon>
        <taxon>Yangochiroptera</taxon>
        <taxon>Vespertilionidae</taxon>
        <taxon>Cnephaeus</taxon>
    </lineage>
</organism>
<keyword evidence="12" id="KW-1185">Reference proteome</keyword>
<comment type="caution">
    <text evidence="11">The sequence shown here is derived from an EMBL/GenBank/DDBJ whole genome shotgun (WGS) entry which is preliminary data.</text>
</comment>
<evidence type="ECO:0000313" key="12">
    <source>
        <dbReference type="Proteomes" id="UP001177744"/>
    </source>
</evidence>
<reference evidence="11" key="1">
    <citation type="submission" date="2023-06" db="EMBL/GenBank/DDBJ databases">
        <title>Reference genome for the Northern bat (Eptesicus nilssonii), a most northern bat species.</title>
        <authorList>
            <person name="Laine V.N."/>
            <person name="Pulliainen A.T."/>
            <person name="Lilley T.M."/>
        </authorList>
    </citation>
    <scope>NUCLEOTIDE SEQUENCE</scope>
    <source>
        <strain evidence="11">BLF_Eptnil</strain>
        <tissue evidence="11">Kidney</tissue>
    </source>
</reference>
<keyword evidence="8" id="KW-0325">Glycoprotein</keyword>